<dbReference type="STRING" id="89093.SAMN04488558_1077"/>
<name>A0A1H9EES3_9LACT</name>
<dbReference type="Proteomes" id="UP000198833">
    <property type="component" value="Unassembled WGS sequence"/>
</dbReference>
<organism evidence="1 2">
    <name type="scientific">Ignavigranum ruoffiae</name>
    <dbReference type="NCBI Taxonomy" id="89093"/>
    <lineage>
        <taxon>Bacteria</taxon>
        <taxon>Bacillati</taxon>
        <taxon>Bacillota</taxon>
        <taxon>Bacilli</taxon>
        <taxon>Lactobacillales</taxon>
        <taxon>Aerococcaceae</taxon>
        <taxon>Ignavigranum</taxon>
    </lineage>
</organism>
<gene>
    <name evidence="1" type="ORF">SAMN04488558_1077</name>
</gene>
<dbReference type="AlphaFoldDB" id="A0A1H9EES3"/>
<dbReference type="EMBL" id="FOEN01000007">
    <property type="protein sequence ID" value="SEQ23753.1"/>
    <property type="molecule type" value="Genomic_DNA"/>
</dbReference>
<protein>
    <submittedName>
        <fullName evidence="1">Uncharacterized protein</fullName>
    </submittedName>
</protein>
<reference evidence="1 2" key="1">
    <citation type="submission" date="2016-10" db="EMBL/GenBank/DDBJ databases">
        <authorList>
            <person name="de Groot N.N."/>
        </authorList>
    </citation>
    <scope>NUCLEOTIDE SEQUENCE [LARGE SCALE GENOMIC DNA]</scope>
    <source>
        <strain evidence="1 2">DSM 15695</strain>
    </source>
</reference>
<accession>A0A1H9EES3</accession>
<keyword evidence="2" id="KW-1185">Reference proteome</keyword>
<sequence>MFEIFEDLYRQAERNVKEDKYVLALVKLCLLMDLAVRYDYHQLSEASYLQWLEDQFGQQSYNNLTSSILKIRNHMLQGHPFNAEDNLPIISLRKQPVIFRALLDHQEHSFIHLAYLSQILLDHLLLWLKKIPRDEDHQLFDIKQGLIYGDQQILITNKK</sequence>
<proteinExistence type="predicted"/>
<dbReference type="RefSeq" id="WP_092571944.1">
    <property type="nucleotide sequence ID" value="NZ_CALUDV010000003.1"/>
</dbReference>
<evidence type="ECO:0000313" key="1">
    <source>
        <dbReference type="EMBL" id="SEQ23753.1"/>
    </source>
</evidence>
<evidence type="ECO:0000313" key="2">
    <source>
        <dbReference type="Proteomes" id="UP000198833"/>
    </source>
</evidence>